<proteinExistence type="predicted"/>
<organism evidence="2 3">
    <name type="scientific">Mycena albidolilacea</name>
    <dbReference type="NCBI Taxonomy" id="1033008"/>
    <lineage>
        <taxon>Eukaryota</taxon>
        <taxon>Fungi</taxon>
        <taxon>Dikarya</taxon>
        <taxon>Basidiomycota</taxon>
        <taxon>Agaricomycotina</taxon>
        <taxon>Agaricomycetes</taxon>
        <taxon>Agaricomycetidae</taxon>
        <taxon>Agaricales</taxon>
        <taxon>Marasmiineae</taxon>
        <taxon>Mycenaceae</taxon>
        <taxon>Mycena</taxon>
    </lineage>
</organism>
<protein>
    <submittedName>
        <fullName evidence="2">TPR-like protein</fullName>
    </submittedName>
</protein>
<dbReference type="Gene3D" id="1.25.40.10">
    <property type="entry name" value="Tetratricopeptide repeat domain"/>
    <property type="match status" value="3"/>
</dbReference>
<reference evidence="2" key="1">
    <citation type="submission" date="2023-03" db="EMBL/GenBank/DDBJ databases">
        <title>Massive genome expansion in bonnet fungi (Mycena s.s.) driven by repeated elements and novel gene families across ecological guilds.</title>
        <authorList>
            <consortium name="Lawrence Berkeley National Laboratory"/>
            <person name="Harder C.B."/>
            <person name="Miyauchi S."/>
            <person name="Viragh M."/>
            <person name="Kuo A."/>
            <person name="Thoen E."/>
            <person name="Andreopoulos B."/>
            <person name="Lu D."/>
            <person name="Skrede I."/>
            <person name="Drula E."/>
            <person name="Henrissat B."/>
            <person name="Morin E."/>
            <person name="Kohler A."/>
            <person name="Barry K."/>
            <person name="LaButti K."/>
            <person name="Morin E."/>
            <person name="Salamov A."/>
            <person name="Lipzen A."/>
            <person name="Mereny Z."/>
            <person name="Hegedus B."/>
            <person name="Baldrian P."/>
            <person name="Stursova M."/>
            <person name="Weitz H."/>
            <person name="Taylor A."/>
            <person name="Grigoriev I.V."/>
            <person name="Nagy L.G."/>
            <person name="Martin F."/>
            <person name="Kauserud H."/>
        </authorList>
    </citation>
    <scope>NUCLEOTIDE SEQUENCE</scope>
    <source>
        <strain evidence="2">CBHHK002</strain>
    </source>
</reference>
<evidence type="ECO:0000313" key="2">
    <source>
        <dbReference type="EMBL" id="KAJ7303802.1"/>
    </source>
</evidence>
<gene>
    <name evidence="2" type="ORF">DFH08DRAFT_758842</name>
</gene>
<evidence type="ECO:0000259" key="1">
    <source>
        <dbReference type="Pfam" id="PF12770"/>
    </source>
</evidence>
<sequence>MPRTIHLHNIEVKSLSHPHGDLPADMQMSAQLIFNRHIFLQTMAVEMEPSQNSWKLKPDCNIPEWALTFCLAIIRHSPTRGIRLLGHTEATQDEALRSGENDKISLCLNLAKINPDGPLLQLIITASVSDFAAATPCNGMDVLRSQINSVNSNIQTIEAHLNQMDTDSKMHIQSDTAALWAIYESILFLPTEKQVRARLLKQLGHICLKHSERSHMIDYLNQSVYAYDDAVRDDPGNVTHLQDLGFALYCRFQQRGGVDDINKAVVLYRDALNHSAGNYLHTVITTNLSTLLGVRFRRLHDINDLKESMSMQEDVLQLTPDGHPEKPGLLNNLSNSLLHCYEEFGDLGYLQECIIKQEDAVRLTPDGHPEKPFMLHNLGNNLRSRFEQLGDLSDINDCISKQEDAAFLAPDRHSDKPSWLNDLGCSLLHRFERLGDLNDINESISKQAYAIFLTPEGHPKKPGMLKDLGNALRLRFQRLGDLRDINDCISKLEDAVGLTPDGHPDKPSWLMDLGTSFICRFERLSDLSDINKGISILKDAVHLTPNSHLDKPTMLQNLGNALLRHFQQCSDLSDLNECISKQEDAVHLTPDGHPQKPARLNNLGTSLKIRFEQLGDLADLIESISKHEDAVHLTPDSHPLKPVMLSNLSNSLSTRFERLGDLSDLHESISKGEDAVHLIPDGHPDKPANLTNLGSYLRHRFDQFGALSDLNESISKQKDAVGLTPDGHRNKPIMLRNLGTALQLRFERLGGLGDLNECISKKEAAVRLTPGGHSEKPGQLSSLGISLLRRFQRLEDLSDINNCISMQEAALHLTPEGHINKPSRLSNLGYSLLLRFQKLGDLTDINESISKQKNAVHLTPDGDPARTAMLNHLGIALQLRSKRSGDLDDLQQSICQSTAAACSATGPAHVRLDSAKRWAHCAQEAQHSSLLTAFQVALDLLSEVAGLGLPISDRHYQIMKAGPLVRDAAAAAISSGQLEKAVEWLEQGRSIIWGQFLNLRTPVDELQQKWPELATELISLSAKLDRGTTQENDVQLADSGAQQSLRSIAHQEHENAHKRNVLLSKIRHLPGFHQFMLPKTFSQLSSAAQKGPVVLLNVSQMSCDGLIVQKGLTEEVMHVPLDDFTPEYVKSLAESFEDLMPYVGRGDIDRLHAHRERSFQDLGDKFAWILSELWVRLVKPVLNALAITTPTKDNLPRIWWCPTGPLTFLPIHAAGLYGKDVAFGSKLSDFMISSYTPSLATLMQGFCPTSLPQHEFQLLVVAQPSSVGLGYIPGTKDEIQRIQQCARGKVSVQSFVEHETTLANVEEGMMKSSWVHFACHGVQDQYTPTKSALLLAGSSRLTLERIIKLSLPHASFAFLSACQTATGDKELQDESVHLAAGMLLAGYQGVIATMWSIMDNDAPQVALDVYEHLFKKSPPDSTQAAEALHLAIRNLCESSGGKKSFFHWVPYIHVGV</sequence>
<comment type="caution">
    <text evidence="2">The sequence shown here is derived from an EMBL/GenBank/DDBJ whole genome shotgun (WGS) entry which is preliminary data.</text>
</comment>
<name>A0AAD6Z220_9AGAR</name>
<dbReference type="InterPro" id="IPR011990">
    <property type="entry name" value="TPR-like_helical_dom_sf"/>
</dbReference>
<evidence type="ECO:0000313" key="3">
    <source>
        <dbReference type="Proteomes" id="UP001218218"/>
    </source>
</evidence>
<keyword evidence="3" id="KW-1185">Reference proteome</keyword>
<dbReference type="Proteomes" id="UP001218218">
    <property type="component" value="Unassembled WGS sequence"/>
</dbReference>
<dbReference type="EMBL" id="JARIHO010000102">
    <property type="protein sequence ID" value="KAJ7303802.1"/>
    <property type="molecule type" value="Genomic_DNA"/>
</dbReference>
<dbReference type="PANTHER" id="PTHR19959">
    <property type="entry name" value="KINESIN LIGHT CHAIN"/>
    <property type="match status" value="1"/>
</dbReference>
<accession>A0AAD6Z220</accession>
<feature type="domain" description="CHAT" evidence="1">
    <location>
        <begin position="1170"/>
        <end position="1455"/>
    </location>
</feature>
<dbReference type="PANTHER" id="PTHR19959:SF119">
    <property type="entry name" value="FUNGAL LIPASE-LIKE DOMAIN-CONTAINING PROTEIN"/>
    <property type="match status" value="1"/>
</dbReference>
<dbReference type="Pfam" id="PF12770">
    <property type="entry name" value="CHAT"/>
    <property type="match status" value="1"/>
</dbReference>
<dbReference type="InterPro" id="IPR024983">
    <property type="entry name" value="CHAT_dom"/>
</dbReference>